<dbReference type="Gene3D" id="2.60.220.50">
    <property type="match status" value="2"/>
</dbReference>
<evidence type="ECO:0000256" key="4">
    <source>
        <dbReference type="ARBA" id="ARBA00023136"/>
    </source>
</evidence>
<dbReference type="AlphaFoldDB" id="A0A8J4UT00"/>
<dbReference type="GO" id="GO:0007189">
    <property type="term" value="P:adenylate cyclase-activating G protein-coupled receptor signaling pathway"/>
    <property type="evidence" value="ECO:0007669"/>
    <property type="project" value="TreeGrafter"/>
</dbReference>
<evidence type="ECO:0000256" key="2">
    <source>
        <dbReference type="ARBA" id="ARBA00022692"/>
    </source>
</evidence>
<dbReference type="GO" id="GO:0004930">
    <property type="term" value="F:G protein-coupled receptor activity"/>
    <property type="evidence" value="ECO:0007669"/>
    <property type="project" value="TreeGrafter"/>
</dbReference>
<dbReference type="InterPro" id="IPR046338">
    <property type="entry name" value="GAIN_dom_sf"/>
</dbReference>
<evidence type="ECO:0000256" key="3">
    <source>
        <dbReference type="ARBA" id="ARBA00022989"/>
    </source>
</evidence>
<name>A0A8J4UT00_CLAMG</name>
<dbReference type="InterPro" id="IPR000203">
    <property type="entry name" value="GPS"/>
</dbReference>
<keyword evidence="5" id="KW-1015">Disulfide bond</keyword>
<keyword evidence="7" id="KW-0675">Receptor</keyword>
<protein>
    <submittedName>
        <fullName evidence="7">Adhesion G protein-coupled receptor G3-like</fullName>
    </submittedName>
</protein>
<reference evidence="7" key="1">
    <citation type="submission" date="2020-07" db="EMBL/GenBank/DDBJ databases">
        <title>Clarias magur genome sequencing, assembly and annotation.</title>
        <authorList>
            <person name="Kushwaha B."/>
            <person name="Kumar R."/>
            <person name="Das P."/>
            <person name="Joshi C.G."/>
            <person name="Kumar D."/>
            <person name="Nagpure N.S."/>
            <person name="Pandey M."/>
            <person name="Agarwal S."/>
            <person name="Srivastava S."/>
            <person name="Singh M."/>
            <person name="Sahoo L."/>
            <person name="Jayasankar P."/>
            <person name="Meher P.K."/>
            <person name="Koringa P.G."/>
            <person name="Iquebal M.A."/>
            <person name="Das S.P."/>
            <person name="Bit A."/>
            <person name="Patnaik S."/>
            <person name="Patel N."/>
            <person name="Shah T.M."/>
            <person name="Hinsu A."/>
            <person name="Jena J.K."/>
        </authorList>
    </citation>
    <scope>NUCLEOTIDE SEQUENCE</scope>
    <source>
        <strain evidence="7">CIFAMagur01</strain>
        <tissue evidence="7">Testis</tissue>
    </source>
</reference>
<dbReference type="GO" id="GO:0005886">
    <property type="term" value="C:plasma membrane"/>
    <property type="evidence" value="ECO:0007669"/>
    <property type="project" value="TreeGrafter"/>
</dbReference>
<dbReference type="PANTHER" id="PTHR12011">
    <property type="entry name" value="ADHESION G-PROTEIN COUPLED RECEPTOR"/>
    <property type="match status" value="1"/>
</dbReference>
<feature type="non-terminal residue" evidence="7">
    <location>
        <position position="1"/>
    </location>
</feature>
<keyword evidence="3" id="KW-1133">Transmembrane helix</keyword>
<sequence length="1073" mass="123666">GNVSQIDNLQWEFLPFNRTENNCSYISREEFAEGLDTSLCEWEIGQCLVTCTSLNLTKNITDVGDVMKLLQNDTTTGQNNTWLVVLGTENDTYNAIECQSDEMAAFVSNMAVTIQGELHKVCSETDMRNTRDDGCVKISPPQLFSDDPPIDVHFPVKPFRNASEQLRVGVVTYRYDQHFVLFSDDPPIDVHFPVKPFRNASEQLRVGVVTYRYDQHFVKHSYPVLKSRVVRVEIVGHESKSLAEKKYIDQQINLDFNGTNETYVCENFKMTVFKIDMNTTDKDYIRIPAPQGNYNLSCQFYDQTGQNNITCNVTKCESDGTNALISDMDLIRLKKFRNMCNESVSSDIYIRAEKKYIDQQINLDFNGTNETYVCENFKMTVFKIDMNTTDKDYIRIPAPQLFSDDPPIDVHFPVKPFRNASEQLRVGVVTYRYDQHFVKHSYPVLKSRVIRVETVGHESKNLSDLLFINFPVNSTKIMTGNYNLSCQFYDQTENKWDVMGSFTNLENFNSSNTVNCSYNHMTPFAVILVYTPQNCLQYHKNLPCIAYIVNQTGNYLFYISKDLDFSVSSNTSLCTWRDSHCYVECTSLNFTSNITDVNNIMNLERKDQPVKGQNNITCNVTKCESDGTNALISDMDLIRLKKFRNMCNESVSSDIYIRAEKKYIDQQINLDFNGTNETYVCENFKMTVFKIDMNTTDKDYIRIPAPQLFSDDPPIDVHFPVKPFRNASEQLRVGVVTYRYDQHFVKHSYPVLKSRVIRVETVGHESKNLSDLLFINFPVNSTEIMTGNYNLSCQFYDQTENKWDVMGSFTNLENFNSSNTVNCSYNHMTPFAVILVYTPQNCLQYHKNLPCIAYIVNQTGNYLFYISKDLDFSCESDEMNALISDMDLIRLETFLNMCNESVSSDIYIRAEKKYIDQQINLDFNGTNETYVCENFKMTVFKIDMNTTDKDYIRIPAPQLFSDDPPIDVHFPVKPFRNASEQLRVGVVTYRYDQHFVKHSYPVLKSRVVRVETVGHESKSLSDPLFINFPVPDYGLPLNVFVPLDPFLIDGQANNQSKVAIVTYPSAEQFVDLP</sequence>
<proteinExistence type="predicted"/>
<evidence type="ECO:0000256" key="5">
    <source>
        <dbReference type="ARBA" id="ARBA00023157"/>
    </source>
</evidence>
<evidence type="ECO:0000256" key="1">
    <source>
        <dbReference type="ARBA" id="ARBA00004370"/>
    </source>
</evidence>
<gene>
    <name evidence="7" type="ORF">DAT39_005092</name>
</gene>
<dbReference type="Proteomes" id="UP000727407">
    <property type="component" value="Unassembled WGS sequence"/>
</dbReference>
<feature type="domain" description="GAIN-B" evidence="6">
    <location>
        <begin position="368"/>
        <end position="534"/>
    </location>
</feature>
<keyword evidence="8" id="KW-1185">Reference proteome</keyword>
<feature type="domain" description="GAIN-B" evidence="6">
    <location>
        <begin position="675"/>
        <end position="841"/>
    </location>
</feature>
<dbReference type="OrthoDB" id="283575at2759"/>
<dbReference type="PANTHER" id="PTHR12011:SF471">
    <property type="entry name" value="G-PROTEIN COUPLED RECEPTORS FAMILY 2 PROFILE 2 DOMAIN-CONTAINING PROTEIN"/>
    <property type="match status" value="1"/>
</dbReference>
<evidence type="ECO:0000313" key="7">
    <source>
        <dbReference type="EMBL" id="KAF5905092.1"/>
    </source>
</evidence>
<dbReference type="PROSITE" id="PS50221">
    <property type="entry name" value="GAIN_B"/>
    <property type="match status" value="2"/>
</dbReference>
<evidence type="ECO:0000313" key="8">
    <source>
        <dbReference type="Proteomes" id="UP000727407"/>
    </source>
</evidence>
<dbReference type="SMART" id="SM00303">
    <property type="entry name" value="GPS"/>
    <property type="match status" value="2"/>
</dbReference>
<accession>A0A8J4UT00</accession>
<comment type="subcellular location">
    <subcellularLocation>
        <location evidence="1">Membrane</location>
    </subcellularLocation>
</comment>
<keyword evidence="2" id="KW-0812">Transmembrane</keyword>
<comment type="caution">
    <text evidence="7">The sequence shown here is derived from an EMBL/GenBank/DDBJ whole genome shotgun (WGS) entry which is preliminary data.</text>
</comment>
<evidence type="ECO:0000259" key="6">
    <source>
        <dbReference type="PROSITE" id="PS50221"/>
    </source>
</evidence>
<dbReference type="InterPro" id="IPR057244">
    <property type="entry name" value="GAIN_B"/>
</dbReference>
<keyword evidence="4" id="KW-0472">Membrane</keyword>
<dbReference type="EMBL" id="QNUK01000048">
    <property type="protein sequence ID" value="KAF5905092.1"/>
    <property type="molecule type" value="Genomic_DNA"/>
</dbReference>
<organism evidence="7 8">
    <name type="scientific">Clarias magur</name>
    <name type="common">Asian catfish</name>
    <name type="synonym">Macropteronotus magur</name>
    <dbReference type="NCBI Taxonomy" id="1594786"/>
    <lineage>
        <taxon>Eukaryota</taxon>
        <taxon>Metazoa</taxon>
        <taxon>Chordata</taxon>
        <taxon>Craniata</taxon>
        <taxon>Vertebrata</taxon>
        <taxon>Euteleostomi</taxon>
        <taxon>Actinopterygii</taxon>
        <taxon>Neopterygii</taxon>
        <taxon>Teleostei</taxon>
        <taxon>Ostariophysi</taxon>
        <taxon>Siluriformes</taxon>
        <taxon>Clariidae</taxon>
        <taxon>Clarias</taxon>
    </lineage>
</organism>